<name>A0A7J0BKS1_9BACT</name>
<dbReference type="RefSeq" id="WP_174405795.1">
    <property type="nucleotide sequence ID" value="NZ_BLVO01000013.1"/>
</dbReference>
<accession>A0A7J0BKS1</accession>
<protein>
    <recommendedName>
        <fullName evidence="1">PilZ domain-containing protein</fullName>
    </recommendedName>
</protein>
<reference evidence="2 3" key="1">
    <citation type="submission" date="2020-05" db="EMBL/GenBank/DDBJ databases">
        <title>Draft genome sequence of Desulfovibrio sp. strain HN2T.</title>
        <authorList>
            <person name="Ueno A."/>
            <person name="Tamazawa S."/>
            <person name="Tamamura S."/>
            <person name="Murakami T."/>
            <person name="Kiyama T."/>
            <person name="Inomata H."/>
            <person name="Amano Y."/>
            <person name="Miyakawa K."/>
            <person name="Tamaki H."/>
            <person name="Naganuma T."/>
            <person name="Kaneko K."/>
        </authorList>
    </citation>
    <scope>NUCLEOTIDE SEQUENCE [LARGE SCALE GENOMIC DNA]</scope>
    <source>
        <strain evidence="2 3">HN2</strain>
    </source>
</reference>
<dbReference type="GO" id="GO:0035438">
    <property type="term" value="F:cyclic-di-GMP binding"/>
    <property type="evidence" value="ECO:0007669"/>
    <property type="project" value="InterPro"/>
</dbReference>
<evidence type="ECO:0000313" key="2">
    <source>
        <dbReference type="EMBL" id="GFM34178.1"/>
    </source>
</evidence>
<keyword evidence="3" id="KW-1185">Reference proteome</keyword>
<evidence type="ECO:0000259" key="1">
    <source>
        <dbReference type="Pfam" id="PF07238"/>
    </source>
</evidence>
<dbReference type="EMBL" id="BLVO01000013">
    <property type="protein sequence ID" value="GFM34178.1"/>
    <property type="molecule type" value="Genomic_DNA"/>
</dbReference>
<proteinExistence type="predicted"/>
<comment type="caution">
    <text evidence="2">The sequence shown here is derived from an EMBL/GenBank/DDBJ whole genome shotgun (WGS) entry which is preliminary data.</text>
</comment>
<organism evidence="2 3">
    <name type="scientific">Desulfovibrio subterraneus</name>
    <dbReference type="NCBI Taxonomy" id="2718620"/>
    <lineage>
        <taxon>Bacteria</taxon>
        <taxon>Pseudomonadati</taxon>
        <taxon>Thermodesulfobacteriota</taxon>
        <taxon>Desulfovibrionia</taxon>
        <taxon>Desulfovibrionales</taxon>
        <taxon>Desulfovibrionaceae</taxon>
        <taxon>Desulfovibrio</taxon>
    </lineage>
</organism>
<dbReference type="AlphaFoldDB" id="A0A7J0BKS1"/>
<dbReference type="Pfam" id="PF07238">
    <property type="entry name" value="PilZ"/>
    <property type="match status" value="1"/>
</dbReference>
<dbReference type="Proteomes" id="UP000503840">
    <property type="component" value="Unassembled WGS sequence"/>
</dbReference>
<gene>
    <name evidence="2" type="ORF">DSM101010T_25430</name>
</gene>
<feature type="domain" description="PilZ" evidence="1">
    <location>
        <begin position="66"/>
        <end position="145"/>
    </location>
</feature>
<dbReference type="InterPro" id="IPR009875">
    <property type="entry name" value="PilZ_domain"/>
</dbReference>
<sequence>MRVLASETESPKFTGFSLPEAPVDSKTLANAHIPDALVSFLLDMDAKLNAVLAHLKQDRLQEDFPLWTDIHELSGAGIRCSDTGTLNVGDHVEIILFLSEFPLRVAGAMGRVLRKESDVDGETQCAIEFYRIHEDDLEKIVQHVFVEERRKIRTMRLEED</sequence>
<evidence type="ECO:0000313" key="3">
    <source>
        <dbReference type="Proteomes" id="UP000503840"/>
    </source>
</evidence>